<feature type="compositionally biased region" description="Low complexity" evidence="2">
    <location>
        <begin position="34"/>
        <end position="47"/>
    </location>
</feature>
<feature type="region of interest" description="Disordered" evidence="2">
    <location>
        <begin position="1"/>
        <end position="87"/>
    </location>
</feature>
<dbReference type="PANTHER" id="PTHR13225:SF3">
    <property type="entry name" value="UPF0489 PROTEIN C5ORF22"/>
    <property type="match status" value="1"/>
</dbReference>
<gene>
    <name evidence="3" type="primary">LOC108048382</name>
</gene>
<dbReference type="Pfam" id="PF12640">
    <property type="entry name" value="UPF0489"/>
    <property type="match status" value="1"/>
</dbReference>
<dbReference type="PANTHER" id="PTHR13225">
    <property type="entry name" value="MISEXPRESSION SUPPRESSOR OF RAS 6"/>
    <property type="match status" value="1"/>
</dbReference>
<feature type="compositionally biased region" description="Acidic residues" evidence="2">
    <location>
        <begin position="58"/>
        <end position="87"/>
    </location>
</feature>
<dbReference type="AlphaFoldDB" id="A0A6P4FG29"/>
<proteinExistence type="inferred from homology"/>
<evidence type="ECO:0000256" key="1">
    <source>
        <dbReference type="ARBA" id="ARBA00007099"/>
    </source>
</evidence>
<evidence type="ECO:0000256" key="2">
    <source>
        <dbReference type="SAM" id="MobiDB-lite"/>
    </source>
</evidence>
<accession>A0A6P4FG29</accession>
<protein>
    <submittedName>
        <fullName evidence="3">UPF0489 protein C5orf22 homolog</fullName>
    </submittedName>
</protein>
<dbReference type="OrthoDB" id="418142at2759"/>
<reference evidence="3" key="1">
    <citation type="submission" date="2025-08" db="UniProtKB">
        <authorList>
            <consortium name="RefSeq"/>
        </authorList>
    </citation>
    <scope>IDENTIFICATION</scope>
</reference>
<evidence type="ECO:0000313" key="3">
    <source>
        <dbReference type="RefSeq" id="XP_016984471.1"/>
    </source>
</evidence>
<sequence>MESDMLDKESAAAVLKKLSQSESPESAKKWVPKVGEGVVDGADGEGAPPTKRQKTADEKEENSETNLEENPEDDEESEDSEDLDDDDEEEIPLLIPARETPQNPTKNSPRNFQRIPVFIVDYHNDVLEFVYRCFATRHLPLANNTLVHFDSHPDLVIPRHIAASSAYEKDTMLNELSIENWIMPTLYAGHFNRVVWLKNSWCQQLPTGRHDFKVGQKDDRIGVDCPLDYFIADGNYCTTEDLQEVKSVELQVHDADNDSLNPNEFLTEKDAKGFVLDIDLDFFSTSNPFLEIYKDADCYNQLKEIFHFESVENVKKSGTASIADYLATADRRKTQLDALRTIFWHLEEERNFEGLEKPDESVVTPEVYAKIVRLAEQLQEKYPDDEIDWHLIFDSGSTTDNNGLPHHISTAEELETYFANFKRFLERLPVPPVAITMAHSAQDDYCPQDQVAFIEERVLRLLRDVFGDRLHEKAILHYMDDPWDVMKL</sequence>
<name>A0A6P4FG29_DRORH</name>
<organism evidence="3">
    <name type="scientific">Drosophila rhopaloa</name>
    <name type="common">Fruit fly</name>
    <dbReference type="NCBI Taxonomy" id="1041015"/>
    <lineage>
        <taxon>Eukaryota</taxon>
        <taxon>Metazoa</taxon>
        <taxon>Ecdysozoa</taxon>
        <taxon>Arthropoda</taxon>
        <taxon>Hexapoda</taxon>
        <taxon>Insecta</taxon>
        <taxon>Pterygota</taxon>
        <taxon>Neoptera</taxon>
        <taxon>Endopterygota</taxon>
        <taxon>Diptera</taxon>
        <taxon>Brachycera</taxon>
        <taxon>Muscomorpha</taxon>
        <taxon>Ephydroidea</taxon>
        <taxon>Drosophilidae</taxon>
        <taxon>Drosophila</taxon>
        <taxon>Sophophora</taxon>
    </lineage>
</organism>
<dbReference type="InterPro" id="IPR024131">
    <property type="entry name" value="UPF0489"/>
</dbReference>
<feature type="compositionally biased region" description="Basic and acidic residues" evidence="2">
    <location>
        <begin position="1"/>
        <end position="10"/>
    </location>
</feature>
<comment type="similarity">
    <text evidence="1">Belongs to the UPF0489 family.</text>
</comment>
<dbReference type="RefSeq" id="XP_016984471.1">
    <property type="nucleotide sequence ID" value="XM_017128982.1"/>
</dbReference>